<dbReference type="Proteomes" id="UP000886384">
    <property type="component" value="Unassembled WGS sequence"/>
</dbReference>
<feature type="domain" description="EAL" evidence="4">
    <location>
        <begin position="565"/>
        <end position="818"/>
    </location>
</feature>
<dbReference type="InterPro" id="IPR001633">
    <property type="entry name" value="EAL_dom"/>
</dbReference>
<feature type="transmembrane region" description="Helical" evidence="3">
    <location>
        <begin position="354"/>
        <end position="374"/>
    </location>
</feature>
<dbReference type="AlphaFoldDB" id="A0A7C2AGS9"/>
<dbReference type="InterPro" id="IPR035919">
    <property type="entry name" value="EAL_sf"/>
</dbReference>
<evidence type="ECO:0000313" key="6">
    <source>
        <dbReference type="EMBL" id="HEC73851.1"/>
    </source>
</evidence>
<dbReference type="SUPFAM" id="SSF141868">
    <property type="entry name" value="EAL domain-like"/>
    <property type="match status" value="1"/>
</dbReference>
<feature type="transmembrane region" description="Helical" evidence="3">
    <location>
        <begin position="9"/>
        <end position="30"/>
    </location>
</feature>
<keyword evidence="3" id="KW-0472">Membrane</keyword>
<dbReference type="GO" id="GO:0071111">
    <property type="term" value="F:cyclic-guanylate-specific phosphodiesterase activity"/>
    <property type="evidence" value="ECO:0007669"/>
    <property type="project" value="UniProtKB-EC"/>
</dbReference>
<dbReference type="SMART" id="SM00267">
    <property type="entry name" value="GGDEF"/>
    <property type="match status" value="1"/>
</dbReference>
<dbReference type="PANTHER" id="PTHR33121:SF70">
    <property type="entry name" value="SIGNALING PROTEIN YKOW"/>
    <property type="match status" value="1"/>
</dbReference>
<comment type="caution">
    <text evidence="6">The sequence shown here is derived from an EMBL/GenBank/DDBJ whole genome shotgun (WGS) entry which is preliminary data.</text>
</comment>
<dbReference type="EC" id="3.1.4.52" evidence="1"/>
<protein>
    <recommendedName>
        <fullName evidence="1">cyclic-guanylate-specific phosphodiesterase</fullName>
        <ecNumber evidence="1">3.1.4.52</ecNumber>
    </recommendedName>
</protein>
<dbReference type="InterPro" id="IPR050706">
    <property type="entry name" value="Cyclic-di-GMP_PDE-like"/>
</dbReference>
<dbReference type="SUPFAM" id="SSF55073">
    <property type="entry name" value="Nucleotide cyclase"/>
    <property type="match status" value="1"/>
</dbReference>
<evidence type="ECO:0000256" key="3">
    <source>
        <dbReference type="SAM" id="Phobius"/>
    </source>
</evidence>
<dbReference type="Pfam" id="PF00563">
    <property type="entry name" value="EAL"/>
    <property type="match status" value="1"/>
</dbReference>
<feature type="domain" description="GGDEF" evidence="5">
    <location>
        <begin position="423"/>
        <end position="556"/>
    </location>
</feature>
<dbReference type="SMART" id="SM00052">
    <property type="entry name" value="EAL"/>
    <property type="match status" value="1"/>
</dbReference>
<dbReference type="InterPro" id="IPR043128">
    <property type="entry name" value="Rev_trsase/Diguanyl_cyclase"/>
</dbReference>
<dbReference type="EMBL" id="DRHY01000125">
    <property type="protein sequence ID" value="HEC73851.1"/>
    <property type="molecule type" value="Genomic_DNA"/>
</dbReference>
<dbReference type="Gene3D" id="3.20.20.450">
    <property type="entry name" value="EAL domain"/>
    <property type="match status" value="1"/>
</dbReference>
<keyword evidence="3" id="KW-0812">Transmembrane</keyword>
<dbReference type="Gene3D" id="3.30.70.270">
    <property type="match status" value="1"/>
</dbReference>
<accession>A0A7C2AGS9</accession>
<dbReference type="InterPro" id="IPR007890">
    <property type="entry name" value="CHASE2"/>
</dbReference>
<proteinExistence type="predicted"/>
<name>A0A7C2AGS9_9GAMM</name>
<dbReference type="PROSITE" id="PS50887">
    <property type="entry name" value="GGDEF"/>
    <property type="match status" value="1"/>
</dbReference>
<evidence type="ECO:0000256" key="1">
    <source>
        <dbReference type="ARBA" id="ARBA00012282"/>
    </source>
</evidence>
<dbReference type="CDD" id="cd01948">
    <property type="entry name" value="EAL"/>
    <property type="match status" value="1"/>
</dbReference>
<keyword evidence="3" id="KW-1133">Transmembrane helix</keyword>
<gene>
    <name evidence="6" type="ORF">ENI26_05685</name>
</gene>
<dbReference type="FunFam" id="3.20.20.450:FF:000001">
    <property type="entry name" value="Cyclic di-GMP phosphodiesterase yahA"/>
    <property type="match status" value="1"/>
</dbReference>
<keyword evidence="2" id="KW-0973">c-di-GMP</keyword>
<feature type="transmembrane region" description="Helical" evidence="3">
    <location>
        <begin position="307"/>
        <end position="324"/>
    </location>
</feature>
<reference evidence="6" key="1">
    <citation type="journal article" date="2020" name="mSystems">
        <title>Genome- and Community-Level Interaction Insights into Carbon Utilization and Element Cycling Functions of Hydrothermarchaeota in Hydrothermal Sediment.</title>
        <authorList>
            <person name="Zhou Z."/>
            <person name="Liu Y."/>
            <person name="Xu W."/>
            <person name="Pan J."/>
            <person name="Luo Z.H."/>
            <person name="Li M."/>
        </authorList>
    </citation>
    <scope>NUCLEOTIDE SEQUENCE [LARGE SCALE GENOMIC DNA]</scope>
    <source>
        <strain evidence="6">HyVt-380</strain>
    </source>
</reference>
<dbReference type="PROSITE" id="PS50883">
    <property type="entry name" value="EAL"/>
    <property type="match status" value="1"/>
</dbReference>
<dbReference type="InterPro" id="IPR029787">
    <property type="entry name" value="Nucleotide_cyclase"/>
</dbReference>
<feature type="transmembrane region" description="Helical" evidence="3">
    <location>
        <begin position="329"/>
        <end position="348"/>
    </location>
</feature>
<dbReference type="Pfam" id="PF00990">
    <property type="entry name" value="GGDEF"/>
    <property type="match status" value="1"/>
</dbReference>
<evidence type="ECO:0000259" key="4">
    <source>
        <dbReference type="PROSITE" id="PS50883"/>
    </source>
</evidence>
<dbReference type="PANTHER" id="PTHR33121">
    <property type="entry name" value="CYCLIC DI-GMP PHOSPHODIESTERASE PDEF"/>
    <property type="match status" value="1"/>
</dbReference>
<dbReference type="SMART" id="SM01080">
    <property type="entry name" value="CHASE2"/>
    <property type="match status" value="1"/>
</dbReference>
<dbReference type="Pfam" id="PF05226">
    <property type="entry name" value="CHASE2"/>
    <property type="match status" value="1"/>
</dbReference>
<sequence>MTFSNAQRTWIVGCTLVIILVVIGLGLSHYKTLQRFDLLIYDLILPLHSPGMSDQVVIIAIDDASIHELGRWPWSRQRHAELLNKISSLSPKAVAIDLIFSESENSLTADQSLAEAIDKNARTVLVVAPVKETPNSLISERLPIPILATAAAALGHVDVELDIDGLNRHFYLHAGIADPHWPSVALAMLEVSQDKRALIAPPYSNNTVRHHSKGWARNGKVLISYTSPKEKPKRISYADVMSDRVPLTDLQDKYILIGATSAGIGDMISTPANTNHQRMPGVEVIAHELNTLLQEKLRFDISSQTQLILTALLIMLCVTAIYILPQRFVIVVTLVSASLIISCSLYLFLCQQLWFDPFAALAMVSIAGPLLSVWRNKASERLTKQLQAKLDKQSREHVITGLPNYAVLQETLYRLTVDNKVSGIMALFIIHINKHESAVSVINRAIGDSILLTISDRLKTALTAQPFITHLNDDDFAVILTDKRDINTIKTSANQLLAHLQQPLYYLGEEIILAPNIGISIWPTDSRDSHDLLRKAYTAMFKSRIDENQAICIYTDDIGQEIGARAELEQAMAGALERNEFEVYYQPQVAASSGKLIGAEALLRWHSPDLGWIGPDTFIPVAEQSGLINSIGDWVLKTACNDLKLIKQAGLEQIRIAVNLSPLQFSDRHLAHNIAAMLLEADIPPEMLELEVTESTLMNSIDHAVQTMTKIKLQGMSLAIDDFGTGYSSLKHLQSFPLDRIKIDKCFTEDLHNKNSSEITLTIIELAKRLNLCVIAEGIETSAQADFFRNNGCDELQGYLYSKPIPASELIEYIKLGRQSNS</sequence>
<dbReference type="InterPro" id="IPR000160">
    <property type="entry name" value="GGDEF_dom"/>
</dbReference>
<evidence type="ECO:0000259" key="5">
    <source>
        <dbReference type="PROSITE" id="PS50887"/>
    </source>
</evidence>
<organism evidence="6">
    <name type="scientific">Methylophaga aminisulfidivorans</name>
    <dbReference type="NCBI Taxonomy" id="230105"/>
    <lineage>
        <taxon>Bacteria</taxon>
        <taxon>Pseudomonadati</taxon>
        <taxon>Pseudomonadota</taxon>
        <taxon>Gammaproteobacteria</taxon>
        <taxon>Thiotrichales</taxon>
        <taxon>Piscirickettsiaceae</taxon>
        <taxon>Methylophaga</taxon>
    </lineage>
</organism>
<evidence type="ECO:0000256" key="2">
    <source>
        <dbReference type="ARBA" id="ARBA00022636"/>
    </source>
</evidence>